<reference evidence="3" key="2">
    <citation type="submission" date="2025-05" db="UniProtKB">
        <authorList>
            <consortium name="Ensembl"/>
        </authorList>
    </citation>
    <scope>IDENTIFICATION</scope>
    <source>
        <strain evidence="3">Thoroughbred</strain>
    </source>
</reference>
<accession>A0A3Q2HQ98</accession>
<dbReference type="KEGG" id="ecb:100061834"/>
<dbReference type="Pfam" id="PF15487">
    <property type="entry name" value="FAM220"/>
    <property type="match status" value="1"/>
</dbReference>
<dbReference type="GeneTree" id="ENSGT00390000014156"/>
<dbReference type="Ensembl" id="ENSECAT00000138375.1">
    <property type="protein sequence ID" value="ENSECAP00000065899.1"/>
    <property type="gene ID" value="ENSECAG00000038168.3"/>
</dbReference>
<name>A0A3Q2HQ98_HORSE</name>
<dbReference type="Ensembl" id="ENSECAT00000114009.1">
    <property type="protein sequence ID" value="ENSECAP00000075551.1"/>
    <property type="gene ID" value="ENSECAG00000038168.3"/>
</dbReference>
<dbReference type="GeneID" id="100061834"/>
<dbReference type="GO" id="GO:0005634">
    <property type="term" value="C:nucleus"/>
    <property type="evidence" value="ECO:0000318"/>
    <property type="project" value="GO_Central"/>
</dbReference>
<dbReference type="Ensembl" id="ENSECAT00000127729.1">
    <property type="protein sequence ID" value="ENSECAP00000082937.1"/>
    <property type="gene ID" value="ENSECAG00000038168.3"/>
</dbReference>
<dbReference type="OrthoDB" id="60433at2759"/>
<dbReference type="InterPro" id="IPR029155">
    <property type="entry name" value="SIPAR"/>
</dbReference>
<dbReference type="Ensembl" id="ENSECAT00000091696.1">
    <property type="protein sequence ID" value="ENSECAP00000056872.1"/>
    <property type="gene ID" value="ENSECAG00000038168.3"/>
</dbReference>
<dbReference type="STRING" id="9796.ENSECAP00000037270"/>
<dbReference type="RefSeq" id="XP_070087517.1">
    <property type="nucleotide sequence ID" value="XM_070231416.1"/>
</dbReference>
<protein>
    <submittedName>
        <fullName evidence="3">Family with sequence similarity 220 member A</fullName>
    </submittedName>
</protein>
<evidence type="ECO:0000313" key="4">
    <source>
        <dbReference type="Proteomes" id="UP000002281"/>
    </source>
</evidence>
<sequence length="265" mass="28505">MRDGRGTLGTCLAKVKGGGEDVATLLRRLRRTQKGGPHPSGDVPSWVIKPAVDVNGNSQNEEVKSLEMKNDPSEFNLLSHHGSKVLPSLEESLRRNSASAAAQSKIVDLFFAPVEERFAWVSCGVGEALVRDWLGGGPRATDGHKGRGHKGKPWESGLPCHQERSEMGISEDAPPSALLEGLGPELELSGLHCTLSTLLHARPEIFLNDETKPVFLGHSKPTSSEQTVEDKKVLSSVKSPSCGLQMTLGLLALQAFELAKPSRHS</sequence>
<dbReference type="Proteomes" id="UP000002281">
    <property type="component" value="Chromosome 13"/>
</dbReference>
<evidence type="ECO:0000313" key="3">
    <source>
        <dbReference type="Ensembl" id="ENSECAP00000037270.2"/>
    </source>
</evidence>
<dbReference type="GO" id="GO:0000122">
    <property type="term" value="P:negative regulation of transcription by RNA polymerase II"/>
    <property type="evidence" value="ECO:0000318"/>
    <property type="project" value="GO_Central"/>
</dbReference>
<dbReference type="Ensembl" id="ENSECAT00000147893.1">
    <property type="protein sequence ID" value="ENSECAP00000081465.1"/>
    <property type="gene ID" value="ENSECAG00000038168.3"/>
</dbReference>
<dbReference type="Ensembl" id="ENSECAT00000135920.1">
    <property type="protein sequence ID" value="ENSECAP00000078025.1"/>
    <property type="gene ID" value="ENSECAG00000038168.3"/>
</dbReference>
<dbReference type="Ensembl" id="ENSECAT00000103115.1">
    <property type="protein sequence ID" value="ENSECAP00000083536.1"/>
    <property type="gene ID" value="ENSECAG00000038168.3"/>
</dbReference>
<keyword evidence="4" id="KW-1185">Reference proteome</keyword>
<evidence type="ECO:0000259" key="2">
    <source>
        <dbReference type="Pfam" id="PF15487"/>
    </source>
</evidence>
<dbReference type="CTD" id="84792"/>
<proteinExistence type="predicted"/>
<dbReference type="GO" id="GO:0097677">
    <property type="term" value="F:STAT family protein binding"/>
    <property type="evidence" value="ECO:0000318"/>
    <property type="project" value="GO_Central"/>
</dbReference>
<dbReference type="PANTHER" id="PTHR31980:SF1">
    <property type="entry name" value="PROTEIN FAM220A"/>
    <property type="match status" value="1"/>
</dbReference>
<dbReference type="Ensembl" id="ENSECAT00000124726.1">
    <property type="protein sequence ID" value="ENSECAP00000079931.1"/>
    <property type="gene ID" value="ENSECAG00000038168.3"/>
</dbReference>
<dbReference type="InParanoid" id="A0A3Q2HQ98"/>
<reference evidence="3 4" key="1">
    <citation type="journal article" date="2009" name="Science">
        <title>Genome sequence, comparative analysis, and population genetics of the domestic horse.</title>
        <authorList>
            <consortium name="Broad Institute Genome Sequencing Platform"/>
            <consortium name="Broad Institute Whole Genome Assembly Team"/>
            <person name="Wade C.M."/>
            <person name="Giulotto E."/>
            <person name="Sigurdsson S."/>
            <person name="Zoli M."/>
            <person name="Gnerre S."/>
            <person name="Imsland F."/>
            <person name="Lear T.L."/>
            <person name="Adelson D.L."/>
            <person name="Bailey E."/>
            <person name="Bellone R.R."/>
            <person name="Bloecker H."/>
            <person name="Distl O."/>
            <person name="Edgar R.C."/>
            <person name="Garber M."/>
            <person name="Leeb T."/>
            <person name="Mauceli E."/>
            <person name="MacLeod J.N."/>
            <person name="Penedo M.C.T."/>
            <person name="Raison J.M."/>
            <person name="Sharpe T."/>
            <person name="Vogel J."/>
            <person name="Andersson L."/>
            <person name="Antczak D.F."/>
            <person name="Biagi T."/>
            <person name="Binns M.M."/>
            <person name="Chowdhary B.P."/>
            <person name="Coleman S.J."/>
            <person name="Della Valle G."/>
            <person name="Fryc S."/>
            <person name="Guerin G."/>
            <person name="Hasegawa T."/>
            <person name="Hill E.W."/>
            <person name="Jurka J."/>
            <person name="Kiialainen A."/>
            <person name="Lindgren G."/>
            <person name="Liu J."/>
            <person name="Magnani E."/>
            <person name="Mickelson J.R."/>
            <person name="Murray J."/>
            <person name="Nergadze S.G."/>
            <person name="Onofrio R."/>
            <person name="Pedroni S."/>
            <person name="Piras M.F."/>
            <person name="Raudsepp T."/>
            <person name="Rocchi M."/>
            <person name="Roeed K.H."/>
            <person name="Ryder O.A."/>
            <person name="Searle S."/>
            <person name="Skow L."/>
            <person name="Swinburne J.E."/>
            <person name="Syvaenen A.C."/>
            <person name="Tozaki T."/>
            <person name="Valberg S.J."/>
            <person name="Vaudin M."/>
            <person name="White J.R."/>
            <person name="Zody M.C."/>
            <person name="Lander E.S."/>
            <person name="Lindblad-Toh K."/>
        </authorList>
    </citation>
    <scope>NUCLEOTIDE SEQUENCE [LARGE SCALE GENOMIC DNA]</scope>
    <source>
        <strain evidence="3 4">Thoroughbred</strain>
    </source>
</reference>
<dbReference type="Ensembl" id="ENSECAT00000053117.3">
    <property type="protein sequence ID" value="ENSECAP00000037270.2"/>
    <property type="gene ID" value="ENSECAG00000038168.3"/>
</dbReference>
<dbReference type="Bgee" id="ENSECAG00000038168">
    <property type="expression patterns" value="Expressed in blood and 23 other cell types or tissues"/>
</dbReference>
<feature type="region of interest" description="Disordered" evidence="1">
    <location>
        <begin position="139"/>
        <end position="159"/>
    </location>
</feature>
<gene>
    <name evidence="3" type="primary">FAM220A</name>
</gene>
<dbReference type="OMA" id="CHKGEPW"/>
<dbReference type="PANTHER" id="PTHR31980">
    <property type="entry name" value="PROTEIN FAM220A"/>
    <property type="match status" value="1"/>
</dbReference>
<feature type="domain" description="SIPAR" evidence="2">
    <location>
        <begin position="2"/>
        <end position="259"/>
    </location>
</feature>
<dbReference type="PaxDb" id="9796-ENSECAP00000037270"/>
<dbReference type="AlphaFoldDB" id="A0A3Q2HQ98"/>
<dbReference type="InterPro" id="IPR040355">
    <property type="entry name" value="FAM220A"/>
</dbReference>
<evidence type="ECO:0000256" key="1">
    <source>
        <dbReference type="SAM" id="MobiDB-lite"/>
    </source>
</evidence>
<organism evidence="3 4">
    <name type="scientific">Equus caballus</name>
    <name type="common">Horse</name>
    <dbReference type="NCBI Taxonomy" id="9796"/>
    <lineage>
        <taxon>Eukaryota</taxon>
        <taxon>Metazoa</taxon>
        <taxon>Chordata</taxon>
        <taxon>Craniata</taxon>
        <taxon>Vertebrata</taxon>
        <taxon>Euteleostomi</taxon>
        <taxon>Mammalia</taxon>
        <taxon>Eutheria</taxon>
        <taxon>Laurasiatheria</taxon>
        <taxon>Perissodactyla</taxon>
        <taxon>Equidae</taxon>
        <taxon>Equus</taxon>
    </lineage>
</organism>